<dbReference type="InterPro" id="IPR000182">
    <property type="entry name" value="GNAT_dom"/>
</dbReference>
<dbReference type="PROSITE" id="PS51186">
    <property type="entry name" value="GNAT"/>
    <property type="match status" value="1"/>
</dbReference>
<evidence type="ECO:0000313" key="2">
    <source>
        <dbReference type="EMBL" id="SEB73175.1"/>
    </source>
</evidence>
<dbReference type="Pfam" id="PF00583">
    <property type="entry name" value="Acetyltransf_1"/>
    <property type="match status" value="1"/>
</dbReference>
<dbReference type="Gene3D" id="3.40.630.30">
    <property type="match status" value="1"/>
</dbReference>
<organism evidence="2 3">
    <name type="scientific">Nocardioides exalbidus</name>
    <dbReference type="NCBI Taxonomy" id="402596"/>
    <lineage>
        <taxon>Bacteria</taxon>
        <taxon>Bacillati</taxon>
        <taxon>Actinomycetota</taxon>
        <taxon>Actinomycetes</taxon>
        <taxon>Propionibacteriales</taxon>
        <taxon>Nocardioidaceae</taxon>
        <taxon>Nocardioides</taxon>
    </lineage>
</organism>
<dbReference type="RefSeq" id="WP_090968083.1">
    <property type="nucleotide sequence ID" value="NZ_FNRT01000002.1"/>
</dbReference>
<dbReference type="AlphaFoldDB" id="A0A1H4LSD5"/>
<dbReference type="GO" id="GO:0016747">
    <property type="term" value="F:acyltransferase activity, transferring groups other than amino-acyl groups"/>
    <property type="evidence" value="ECO:0007669"/>
    <property type="project" value="InterPro"/>
</dbReference>
<keyword evidence="2" id="KW-0808">Transferase</keyword>
<reference evidence="3" key="1">
    <citation type="submission" date="2016-10" db="EMBL/GenBank/DDBJ databases">
        <authorList>
            <person name="Varghese N."/>
            <person name="Submissions S."/>
        </authorList>
    </citation>
    <scope>NUCLEOTIDE SEQUENCE [LARGE SCALE GENOMIC DNA]</scope>
    <source>
        <strain evidence="3">DSM 22017</strain>
    </source>
</reference>
<dbReference type="EMBL" id="FNRT01000002">
    <property type="protein sequence ID" value="SEB73175.1"/>
    <property type="molecule type" value="Genomic_DNA"/>
</dbReference>
<accession>A0A1H4LSD5</accession>
<name>A0A1H4LSD5_9ACTN</name>
<keyword evidence="3" id="KW-1185">Reference proteome</keyword>
<evidence type="ECO:0000259" key="1">
    <source>
        <dbReference type="PROSITE" id="PS51186"/>
    </source>
</evidence>
<gene>
    <name evidence="2" type="ORF">SAMN04489844_0944</name>
</gene>
<feature type="domain" description="N-acetyltransferase" evidence="1">
    <location>
        <begin position="116"/>
        <end position="268"/>
    </location>
</feature>
<dbReference type="InterPro" id="IPR016181">
    <property type="entry name" value="Acyl_CoA_acyltransferase"/>
</dbReference>
<proteinExistence type="predicted"/>
<evidence type="ECO:0000313" key="3">
    <source>
        <dbReference type="Proteomes" id="UP000198742"/>
    </source>
</evidence>
<dbReference type="STRING" id="402596.SAMN04489844_0944"/>
<dbReference type="Proteomes" id="UP000198742">
    <property type="component" value="Unassembled WGS sequence"/>
</dbReference>
<dbReference type="CDD" id="cd04301">
    <property type="entry name" value="NAT_SF"/>
    <property type="match status" value="1"/>
</dbReference>
<dbReference type="SUPFAM" id="SSF55729">
    <property type="entry name" value="Acyl-CoA N-acyltransferases (Nat)"/>
    <property type="match status" value="1"/>
</dbReference>
<sequence length="268" mass="29461">MHVSSLGFQTDLALLTSSGSVVEDRGTHLVVRSPENPSYFWGNFILLAQPPVLGGEKEVVGAFHTEFPLADHVSIGIDTADLSEESRAAFEAAGLVVDVATVLSASRVNLPRKVEGEVREVTSDEDWEGRARLSQQLYPRTSEDTFMTYARQKNAQERRLVDAGRGKRFGAFVDDTIVSTAGVFVTEDGVARYQSVETHPDHRRKGLAAAVVHAAGQHALDHLDVRRLVIVADTDGEAIGIYRRLGFNDVERQLMMEKRSGEWATLDS</sequence>
<dbReference type="OrthoDB" id="9797456at2"/>
<protein>
    <submittedName>
        <fullName evidence="2">Acetyltransferase (GNAT) family protein</fullName>
    </submittedName>
</protein>